<feature type="region of interest" description="Disordered" evidence="1">
    <location>
        <begin position="69"/>
        <end position="102"/>
    </location>
</feature>
<proteinExistence type="predicted"/>
<accession>A0ABQ7JU34</accession>
<evidence type="ECO:0000256" key="1">
    <source>
        <dbReference type="SAM" id="MobiDB-lite"/>
    </source>
</evidence>
<evidence type="ECO:0000313" key="4">
    <source>
        <dbReference type="Proteomes" id="UP001194696"/>
    </source>
</evidence>
<protein>
    <submittedName>
        <fullName evidence="3">Uncharacterized protein</fullName>
    </submittedName>
</protein>
<reference evidence="3 4" key="1">
    <citation type="journal article" date="2020" name="Fungal Divers.">
        <title>Resolving the Mortierellaceae phylogeny through synthesis of multi-gene phylogenetics and phylogenomics.</title>
        <authorList>
            <person name="Vandepol N."/>
            <person name="Liber J."/>
            <person name="Desiro A."/>
            <person name="Na H."/>
            <person name="Kennedy M."/>
            <person name="Barry K."/>
            <person name="Grigoriev I.V."/>
            <person name="Miller A.N."/>
            <person name="O'Donnell K."/>
            <person name="Stajich J.E."/>
            <person name="Bonito G."/>
        </authorList>
    </citation>
    <scope>NUCLEOTIDE SEQUENCE [LARGE SCALE GENOMIC DNA]</scope>
    <source>
        <strain evidence="3 4">AD045</strain>
    </source>
</reference>
<sequence>MAIAILSLTTTVVKATPSTNDDFGPAGISTDSGTAPLMGLRRRQLFLHRRDFDFADFSSRQDAVRRKEAAAAAAAATQSDSAPAPQTVAAEPAPAPPPAQTA</sequence>
<dbReference type="EMBL" id="JAAAIM010000716">
    <property type="protein sequence ID" value="KAG0284935.1"/>
    <property type="molecule type" value="Genomic_DNA"/>
</dbReference>
<feature type="compositionally biased region" description="Low complexity" evidence="1">
    <location>
        <begin position="70"/>
        <end position="92"/>
    </location>
</feature>
<keyword evidence="4" id="KW-1185">Reference proteome</keyword>
<comment type="caution">
    <text evidence="3">The sequence shown here is derived from an EMBL/GenBank/DDBJ whole genome shotgun (WGS) entry which is preliminary data.</text>
</comment>
<gene>
    <name evidence="3" type="ORF">BGZ96_010740</name>
</gene>
<keyword evidence="2" id="KW-0732">Signal</keyword>
<evidence type="ECO:0000313" key="3">
    <source>
        <dbReference type="EMBL" id="KAG0284935.1"/>
    </source>
</evidence>
<evidence type="ECO:0000256" key="2">
    <source>
        <dbReference type="SAM" id="SignalP"/>
    </source>
</evidence>
<feature type="chain" id="PRO_5045631304" evidence="2">
    <location>
        <begin position="16"/>
        <end position="102"/>
    </location>
</feature>
<name>A0ABQ7JU34_9FUNG</name>
<dbReference type="Proteomes" id="UP001194696">
    <property type="component" value="Unassembled WGS sequence"/>
</dbReference>
<organism evidence="3 4">
    <name type="scientific">Linnemannia gamsii</name>
    <dbReference type="NCBI Taxonomy" id="64522"/>
    <lineage>
        <taxon>Eukaryota</taxon>
        <taxon>Fungi</taxon>
        <taxon>Fungi incertae sedis</taxon>
        <taxon>Mucoromycota</taxon>
        <taxon>Mortierellomycotina</taxon>
        <taxon>Mortierellomycetes</taxon>
        <taxon>Mortierellales</taxon>
        <taxon>Mortierellaceae</taxon>
        <taxon>Linnemannia</taxon>
    </lineage>
</organism>
<feature type="compositionally biased region" description="Pro residues" evidence="1">
    <location>
        <begin position="93"/>
        <end position="102"/>
    </location>
</feature>
<feature type="signal peptide" evidence="2">
    <location>
        <begin position="1"/>
        <end position="15"/>
    </location>
</feature>